<dbReference type="Gene3D" id="1.10.1370.10">
    <property type="entry name" value="Neurolysin, domain 3"/>
    <property type="match status" value="1"/>
</dbReference>
<dbReference type="GO" id="GO:0004222">
    <property type="term" value="F:metalloendopeptidase activity"/>
    <property type="evidence" value="ECO:0007669"/>
    <property type="project" value="UniProtKB-EC"/>
</dbReference>
<evidence type="ECO:0000256" key="2">
    <source>
        <dbReference type="ARBA" id="ARBA00004305"/>
    </source>
</evidence>
<comment type="similarity">
    <text evidence="3 12">Belongs to the peptidase M3 family.</text>
</comment>
<dbReference type="InterPro" id="IPR045090">
    <property type="entry name" value="Pept_M3A_M3B"/>
</dbReference>
<dbReference type="InterPro" id="IPR024079">
    <property type="entry name" value="MetalloPept_cat_dom_sf"/>
</dbReference>
<dbReference type="InterPro" id="IPR001567">
    <property type="entry name" value="Pept_M3A_M3B_dom"/>
</dbReference>
<dbReference type="EC" id="3.4.24.59" evidence="4"/>
<dbReference type="GO" id="GO:0006518">
    <property type="term" value="P:peptide metabolic process"/>
    <property type="evidence" value="ECO:0007669"/>
    <property type="project" value="TreeGrafter"/>
</dbReference>
<reference evidence="14 15" key="1">
    <citation type="journal article" date="2019" name="Sci. Rep.">
        <title>Comparative genomics of chytrid fungi reveal insights into the obligate biotrophic and pathogenic lifestyle of Synchytrium endobioticum.</title>
        <authorList>
            <person name="van de Vossenberg B.T.L.H."/>
            <person name="Warris S."/>
            <person name="Nguyen H.D.T."/>
            <person name="van Gent-Pelzer M.P.E."/>
            <person name="Joly D.L."/>
            <person name="van de Geest H.C."/>
            <person name="Bonants P.J.M."/>
            <person name="Smith D.S."/>
            <person name="Levesque C.A."/>
            <person name="van der Lee T.A.J."/>
        </authorList>
    </citation>
    <scope>NUCLEOTIDE SEQUENCE [LARGE SCALE GENOMIC DNA]</scope>
    <source>
        <strain evidence="14 15">CBS 675.73</strain>
    </source>
</reference>
<name>A0A507EY67_9FUNG</name>
<proteinExistence type="inferred from homology"/>
<gene>
    <name evidence="14" type="ORF">CcCBS67573_g07213</name>
</gene>
<feature type="domain" description="Peptidase M3A/M3B catalytic" evidence="13">
    <location>
        <begin position="277"/>
        <end position="757"/>
    </location>
</feature>
<dbReference type="InterPro" id="IPR024077">
    <property type="entry name" value="Neurolysin/TOP_dom2"/>
</dbReference>
<dbReference type="OrthoDB" id="17530at2759"/>
<evidence type="ECO:0000256" key="5">
    <source>
        <dbReference type="ARBA" id="ARBA00022670"/>
    </source>
</evidence>
<dbReference type="GO" id="GO:0046872">
    <property type="term" value="F:metal ion binding"/>
    <property type="evidence" value="ECO:0007669"/>
    <property type="project" value="UniProtKB-UniRule"/>
</dbReference>
<keyword evidence="5 12" id="KW-0645">Protease</keyword>
<dbReference type="PANTHER" id="PTHR11804">
    <property type="entry name" value="PROTEASE M3 THIMET OLIGOPEPTIDASE-RELATED"/>
    <property type="match status" value="1"/>
</dbReference>
<sequence>MVNLKRLAQEAQSPLVALFDSGLQHSVKASSNSTSLLFGYHFEPFKLSAKSGRWTWTEIASDTVERARAIVGSIDGCVDGSSMGGLNSSASASSSLPALPLTTAVKRLDALSDSLCSVLDATELVQNVHPDPEVVEDAKAGNALLTSFMNQLNTHQGLYNSLNRSILAHNASPSHVHASTQTRVVADLLIKDFQKSGIHLGQKERRQFVEISDDILNLGYRFVRASSESNCEGIEIENPSQRLAGVYPQIVQAVTSKSDPNLAVIPIDGSGNAHHILRSARDEDVRRIVYMGMNEGSDEAVQFLEGLLLRRKDLAHLLGKRSYADMWLGDKMAGSTENVLKFLSQVSAQNKPMAEAEIARLISLKKSHQKSSTTPTILHAWDKQFYSQFLGPHTRTTAHPESLRPYFSVGRTLSGISSLLQQLYGVRLEPCNEIKVGEVWHKDVRKLHVVDEDDGVIGVVYMDLFKREESVAVDKFEGAAQFTVRCSRRLDDYEAECLSPLGGLRCPETERKGSDGKVYQIPIVTLVTQFERPTNGIAPGLLGLGEVETLFHEMGHVMHSVIARTDYQHISGTRCALDFVEVPSNILESFARDNDVLKAIGVHYATGETVPGDLVDSVRMRSVILEAVEKQAQLKMAMLDQVYHSERMEDVSFDTTAMLRQVQNQTDVIPYVEGTRWQTQFSHLFSYGASYYSYFWARRVSDAVCARAFQNARVGSKTYRVDGLREGGEVLKKELLQWGGGRDPWVGLGKAGVDIESL</sequence>
<evidence type="ECO:0000313" key="14">
    <source>
        <dbReference type="EMBL" id="TPX68310.1"/>
    </source>
</evidence>
<dbReference type="InterPro" id="IPR033851">
    <property type="entry name" value="M3A_MIP"/>
</dbReference>
<dbReference type="Proteomes" id="UP000320333">
    <property type="component" value="Unassembled WGS sequence"/>
</dbReference>
<evidence type="ECO:0000313" key="15">
    <source>
        <dbReference type="Proteomes" id="UP000320333"/>
    </source>
</evidence>
<accession>A0A507EY67</accession>
<dbReference type="Pfam" id="PF01432">
    <property type="entry name" value="Peptidase_M3"/>
    <property type="match status" value="1"/>
</dbReference>
<evidence type="ECO:0000256" key="7">
    <source>
        <dbReference type="ARBA" id="ARBA00022801"/>
    </source>
</evidence>
<dbReference type="Gene3D" id="3.40.390.10">
    <property type="entry name" value="Collagenase (Catalytic Domain)"/>
    <property type="match status" value="1"/>
</dbReference>
<dbReference type="GO" id="GO:0006627">
    <property type="term" value="P:protein processing involved in protein targeting to mitochondrion"/>
    <property type="evidence" value="ECO:0007669"/>
    <property type="project" value="TreeGrafter"/>
</dbReference>
<keyword evidence="6 12" id="KW-0479">Metal-binding</keyword>
<comment type="subcellular location">
    <subcellularLocation>
        <location evidence="2">Mitochondrion matrix</location>
    </subcellularLocation>
</comment>
<dbReference type="SUPFAM" id="SSF55486">
    <property type="entry name" value="Metalloproteases ('zincins'), catalytic domain"/>
    <property type="match status" value="1"/>
</dbReference>
<dbReference type="PANTHER" id="PTHR11804:SF79">
    <property type="entry name" value="MITOCHONDRIAL INTERMEDIATE PEPTIDASE"/>
    <property type="match status" value="1"/>
</dbReference>
<evidence type="ECO:0000256" key="3">
    <source>
        <dbReference type="ARBA" id="ARBA00006040"/>
    </source>
</evidence>
<comment type="caution">
    <text evidence="14">The sequence shown here is derived from an EMBL/GenBank/DDBJ whole genome shotgun (WGS) entry which is preliminary data.</text>
</comment>
<protein>
    <recommendedName>
        <fullName evidence="4">mitochondrial intermediate peptidase</fullName>
        <ecNumber evidence="4">3.4.24.59</ecNumber>
    </recommendedName>
</protein>
<comment type="catalytic activity">
    <reaction evidence="1">
        <text>Release of an N-terminal octapeptide as second stage of processing of some proteins imported into the mitochondrion.</text>
        <dbReference type="EC" id="3.4.24.59"/>
    </reaction>
</comment>
<keyword evidence="7 12" id="KW-0378">Hydrolase</keyword>
<dbReference type="CDD" id="cd06457">
    <property type="entry name" value="M3A_MIP"/>
    <property type="match status" value="1"/>
</dbReference>
<evidence type="ECO:0000256" key="4">
    <source>
        <dbReference type="ARBA" id="ARBA00012441"/>
    </source>
</evidence>
<evidence type="ECO:0000256" key="8">
    <source>
        <dbReference type="ARBA" id="ARBA00022833"/>
    </source>
</evidence>
<evidence type="ECO:0000259" key="13">
    <source>
        <dbReference type="Pfam" id="PF01432"/>
    </source>
</evidence>
<evidence type="ECO:0000256" key="1">
    <source>
        <dbReference type="ARBA" id="ARBA00000436"/>
    </source>
</evidence>
<evidence type="ECO:0000256" key="11">
    <source>
        <dbReference type="ARBA" id="ARBA00023128"/>
    </source>
</evidence>
<keyword evidence="10 12" id="KW-0482">Metalloprotease</keyword>
<comment type="cofactor">
    <cofactor evidence="12">
        <name>Zn(2+)</name>
        <dbReference type="ChEBI" id="CHEBI:29105"/>
    </cofactor>
    <text evidence="12">Binds 1 zinc ion.</text>
</comment>
<keyword evidence="11" id="KW-0496">Mitochondrion</keyword>
<dbReference type="STRING" id="246404.A0A507EY67"/>
<evidence type="ECO:0000256" key="6">
    <source>
        <dbReference type="ARBA" id="ARBA00022723"/>
    </source>
</evidence>
<keyword evidence="9" id="KW-0809">Transit peptide</keyword>
<dbReference type="AlphaFoldDB" id="A0A507EY67"/>
<evidence type="ECO:0000256" key="9">
    <source>
        <dbReference type="ARBA" id="ARBA00022946"/>
    </source>
</evidence>
<dbReference type="GO" id="GO:0005759">
    <property type="term" value="C:mitochondrial matrix"/>
    <property type="evidence" value="ECO:0007669"/>
    <property type="project" value="UniProtKB-SubCell"/>
</dbReference>
<keyword evidence="15" id="KW-1185">Reference proteome</keyword>
<evidence type="ECO:0000256" key="12">
    <source>
        <dbReference type="RuleBase" id="RU003435"/>
    </source>
</evidence>
<evidence type="ECO:0000256" key="10">
    <source>
        <dbReference type="ARBA" id="ARBA00023049"/>
    </source>
</evidence>
<organism evidence="14 15">
    <name type="scientific">Chytriomyces confervae</name>
    <dbReference type="NCBI Taxonomy" id="246404"/>
    <lineage>
        <taxon>Eukaryota</taxon>
        <taxon>Fungi</taxon>
        <taxon>Fungi incertae sedis</taxon>
        <taxon>Chytridiomycota</taxon>
        <taxon>Chytridiomycota incertae sedis</taxon>
        <taxon>Chytridiomycetes</taxon>
        <taxon>Chytridiales</taxon>
        <taxon>Chytriomycetaceae</taxon>
        <taxon>Chytriomyces</taxon>
    </lineage>
</organism>
<dbReference type="EMBL" id="QEAP01000359">
    <property type="protein sequence ID" value="TPX68310.1"/>
    <property type="molecule type" value="Genomic_DNA"/>
</dbReference>
<keyword evidence="8 12" id="KW-0862">Zinc</keyword>